<dbReference type="EMBL" id="AMZH03023605">
    <property type="protein sequence ID" value="RRT36449.1"/>
    <property type="molecule type" value="Genomic_DNA"/>
</dbReference>
<dbReference type="Proteomes" id="UP000287651">
    <property type="component" value="Unassembled WGS sequence"/>
</dbReference>
<evidence type="ECO:0000256" key="1">
    <source>
        <dbReference type="SAM" id="MobiDB-lite"/>
    </source>
</evidence>
<evidence type="ECO:0000313" key="3">
    <source>
        <dbReference type="Proteomes" id="UP000287651"/>
    </source>
</evidence>
<protein>
    <submittedName>
        <fullName evidence="2">Uncharacterized protein</fullName>
    </submittedName>
</protein>
<proteinExistence type="predicted"/>
<evidence type="ECO:0000313" key="2">
    <source>
        <dbReference type="EMBL" id="RRT36449.1"/>
    </source>
</evidence>
<accession>A0A426XAD1</accession>
<dbReference type="AlphaFoldDB" id="A0A426XAD1"/>
<gene>
    <name evidence="2" type="ORF">B296_00030051</name>
</gene>
<feature type="compositionally biased region" description="Basic residues" evidence="1">
    <location>
        <begin position="1"/>
        <end position="11"/>
    </location>
</feature>
<name>A0A426XAD1_ENSVE</name>
<sequence>MQRQGRRRRQHPAIGGSDDWRPELTGMTGDSVRVIYGFVGEERKMMAHGWEEKRLWKGAALIWREKQGSDHRWRGRRRICRPCAAKGLCRSRCRRQRKQLRHCRVLVKWKEETRVCVRRYRERGKERSS</sequence>
<comment type="caution">
    <text evidence="2">The sequence shown here is derived from an EMBL/GenBank/DDBJ whole genome shotgun (WGS) entry which is preliminary data.</text>
</comment>
<organism evidence="2 3">
    <name type="scientific">Ensete ventricosum</name>
    <name type="common">Abyssinian banana</name>
    <name type="synonym">Musa ensete</name>
    <dbReference type="NCBI Taxonomy" id="4639"/>
    <lineage>
        <taxon>Eukaryota</taxon>
        <taxon>Viridiplantae</taxon>
        <taxon>Streptophyta</taxon>
        <taxon>Embryophyta</taxon>
        <taxon>Tracheophyta</taxon>
        <taxon>Spermatophyta</taxon>
        <taxon>Magnoliopsida</taxon>
        <taxon>Liliopsida</taxon>
        <taxon>Zingiberales</taxon>
        <taxon>Musaceae</taxon>
        <taxon>Ensete</taxon>
    </lineage>
</organism>
<feature type="region of interest" description="Disordered" evidence="1">
    <location>
        <begin position="1"/>
        <end position="22"/>
    </location>
</feature>
<reference evidence="2 3" key="1">
    <citation type="journal article" date="2014" name="Agronomy (Basel)">
        <title>A Draft Genome Sequence for Ensete ventricosum, the Drought-Tolerant Tree Against Hunger.</title>
        <authorList>
            <person name="Harrison J."/>
            <person name="Moore K.A."/>
            <person name="Paszkiewicz K."/>
            <person name="Jones T."/>
            <person name="Grant M."/>
            <person name="Ambacheew D."/>
            <person name="Muzemil S."/>
            <person name="Studholme D.J."/>
        </authorList>
    </citation>
    <scope>NUCLEOTIDE SEQUENCE [LARGE SCALE GENOMIC DNA]</scope>
</reference>